<sequence>MPRKALSKEQQAQLDGQEKAALYTRAADLYRKESIRILKPGERRKGLQITIEQVQHAHFVKTNKKSQQEDQRGTSIQDFNEEKSHLTPGETEVVIKVLLELASWGHPFLYLHLKEHVDQILHGRLGDKFSAKGVRQAR</sequence>
<evidence type="ECO:0000313" key="3">
    <source>
        <dbReference type="Proteomes" id="UP000521943"/>
    </source>
</evidence>
<protein>
    <submittedName>
        <fullName evidence="2">Uncharacterized protein</fullName>
    </submittedName>
</protein>
<evidence type="ECO:0000313" key="2">
    <source>
        <dbReference type="EMBL" id="KAF6748082.1"/>
    </source>
</evidence>
<gene>
    <name evidence="2" type="ORF">DFP72DRAFT_853900</name>
</gene>
<name>A0A8H6M1C3_9AGAR</name>
<feature type="region of interest" description="Disordered" evidence="1">
    <location>
        <begin position="60"/>
        <end position="84"/>
    </location>
</feature>
<dbReference type="OrthoDB" id="2668963at2759"/>
<dbReference type="EMBL" id="JACGCI010000075">
    <property type="protein sequence ID" value="KAF6748082.1"/>
    <property type="molecule type" value="Genomic_DNA"/>
</dbReference>
<dbReference type="Proteomes" id="UP000521943">
    <property type="component" value="Unassembled WGS sequence"/>
</dbReference>
<evidence type="ECO:0000256" key="1">
    <source>
        <dbReference type="SAM" id="MobiDB-lite"/>
    </source>
</evidence>
<comment type="caution">
    <text evidence="2">The sequence shown here is derived from an EMBL/GenBank/DDBJ whole genome shotgun (WGS) entry which is preliminary data.</text>
</comment>
<accession>A0A8H6M1C3</accession>
<dbReference type="AlphaFoldDB" id="A0A8H6M1C3"/>
<proteinExistence type="predicted"/>
<reference evidence="2 3" key="1">
    <citation type="submission" date="2020-07" db="EMBL/GenBank/DDBJ databases">
        <title>Comparative genomics of pyrophilous fungi reveals a link between fire events and developmental genes.</title>
        <authorList>
            <consortium name="DOE Joint Genome Institute"/>
            <person name="Steindorff A.S."/>
            <person name="Carver A."/>
            <person name="Calhoun S."/>
            <person name="Stillman K."/>
            <person name="Liu H."/>
            <person name="Lipzen A."/>
            <person name="Pangilinan J."/>
            <person name="Labutti K."/>
            <person name="Bruns T.D."/>
            <person name="Grigoriev I.V."/>
        </authorList>
    </citation>
    <scope>NUCLEOTIDE SEQUENCE [LARGE SCALE GENOMIC DNA]</scope>
    <source>
        <strain evidence="2 3">CBS 144469</strain>
    </source>
</reference>
<organism evidence="2 3">
    <name type="scientific">Ephemerocybe angulata</name>
    <dbReference type="NCBI Taxonomy" id="980116"/>
    <lineage>
        <taxon>Eukaryota</taxon>
        <taxon>Fungi</taxon>
        <taxon>Dikarya</taxon>
        <taxon>Basidiomycota</taxon>
        <taxon>Agaricomycotina</taxon>
        <taxon>Agaricomycetes</taxon>
        <taxon>Agaricomycetidae</taxon>
        <taxon>Agaricales</taxon>
        <taxon>Agaricineae</taxon>
        <taxon>Psathyrellaceae</taxon>
        <taxon>Ephemerocybe</taxon>
    </lineage>
</organism>
<keyword evidence="3" id="KW-1185">Reference proteome</keyword>